<dbReference type="Proteomes" id="UP000027088">
    <property type="component" value="Chromosome"/>
</dbReference>
<keyword evidence="1" id="KW-0067">ATP-binding</keyword>
<evidence type="ECO:0000256" key="1">
    <source>
        <dbReference type="PIRSR" id="PIRSR000705-3"/>
    </source>
</evidence>
<accession>A0A059XMD2</accession>
<dbReference type="InterPro" id="IPR031314">
    <property type="entry name" value="DNK_dom"/>
</dbReference>
<dbReference type="PANTHER" id="PTHR10513">
    <property type="entry name" value="DEOXYNUCLEOSIDE KINASE"/>
    <property type="match status" value="1"/>
</dbReference>
<keyword evidence="1" id="KW-0547">Nucleotide-binding</keyword>
<dbReference type="SUPFAM" id="SSF52540">
    <property type="entry name" value="P-loop containing nucleoside triphosphate hydrolases"/>
    <property type="match status" value="1"/>
</dbReference>
<dbReference type="AlphaFoldDB" id="A0A059XMD2"/>
<dbReference type="PIRSF" id="PIRSF000705">
    <property type="entry name" value="DNK"/>
    <property type="match status" value="1"/>
</dbReference>
<dbReference type="InterPro" id="IPR002624">
    <property type="entry name" value="DCK/DGK"/>
</dbReference>
<reference evidence="3 4" key="1">
    <citation type="journal article" date="2014" name="Genome Announc.">
        <title>Complete Genome Sequence of the Bovine Mastitis Pathogen Mycoplasma californicum Strain ST-6T (ATCC 33461T).</title>
        <authorList>
            <person name="Calcutt M.J."/>
            <person name="Foecking M.F."/>
            <person name="Fox L.K."/>
        </authorList>
    </citation>
    <scope>NUCLEOTIDE SEQUENCE [LARGE SCALE GENOMIC DNA]</scope>
    <source>
        <strain evidence="3 4">ST-6</strain>
    </source>
</reference>
<dbReference type="GO" id="GO:0005737">
    <property type="term" value="C:cytoplasm"/>
    <property type="evidence" value="ECO:0007669"/>
    <property type="project" value="TreeGrafter"/>
</dbReference>
<feature type="domain" description="Deoxynucleoside kinase" evidence="2">
    <location>
        <begin position="3"/>
        <end position="208"/>
    </location>
</feature>
<evidence type="ECO:0000259" key="2">
    <source>
        <dbReference type="Pfam" id="PF01712"/>
    </source>
</evidence>
<dbReference type="Gene3D" id="3.40.50.300">
    <property type="entry name" value="P-loop containing nucleotide triphosphate hydrolases"/>
    <property type="match status" value="1"/>
</dbReference>
<dbReference type="GO" id="GO:0019136">
    <property type="term" value="F:deoxynucleoside kinase activity"/>
    <property type="evidence" value="ECO:0007669"/>
    <property type="project" value="InterPro"/>
</dbReference>
<dbReference type="PANTHER" id="PTHR10513:SF35">
    <property type="entry name" value="DEOXYADENOSINE KINASE"/>
    <property type="match status" value="1"/>
</dbReference>
<dbReference type="GO" id="GO:0005524">
    <property type="term" value="F:ATP binding"/>
    <property type="evidence" value="ECO:0007669"/>
    <property type="project" value="UniProtKB-KW"/>
</dbReference>
<proteinExistence type="predicted"/>
<keyword evidence="4" id="KW-1185">Reference proteome</keyword>
<evidence type="ECO:0000313" key="3">
    <source>
        <dbReference type="EMBL" id="AIA29674.1"/>
    </source>
</evidence>
<evidence type="ECO:0000313" key="4">
    <source>
        <dbReference type="Proteomes" id="UP000027088"/>
    </source>
</evidence>
<protein>
    <submittedName>
        <fullName evidence="3">Deoxyguanosine kinase</fullName>
    </submittedName>
</protein>
<dbReference type="KEGG" id="mcr:MCFN_02780"/>
<organism evidence="3 4">
    <name type="scientific">Mycoplasmopsis californica</name>
    <dbReference type="NCBI Taxonomy" id="2113"/>
    <lineage>
        <taxon>Bacteria</taxon>
        <taxon>Bacillati</taxon>
        <taxon>Mycoplasmatota</taxon>
        <taxon>Mycoplasmoidales</taxon>
        <taxon>Metamycoplasmataceae</taxon>
        <taxon>Mycoplasmopsis</taxon>
    </lineage>
</organism>
<dbReference type="EMBL" id="CP007521">
    <property type="protein sequence ID" value="AIA29674.1"/>
    <property type="molecule type" value="Genomic_DNA"/>
</dbReference>
<dbReference type="eggNOG" id="COG1428">
    <property type="taxonomic scope" value="Bacteria"/>
</dbReference>
<feature type="binding site" evidence="1">
    <location>
        <begin position="146"/>
        <end position="150"/>
    </location>
    <ligand>
        <name>ATP</name>
        <dbReference type="ChEBI" id="CHEBI:30616"/>
    </ligand>
</feature>
<dbReference type="RefSeq" id="WP_038562088.1">
    <property type="nucleotide sequence ID" value="NZ_CP007521.1"/>
</dbReference>
<keyword evidence="3" id="KW-0808">Transferase</keyword>
<dbReference type="InterPro" id="IPR050566">
    <property type="entry name" value="Deoxyribonucleoside_kinase"/>
</dbReference>
<gene>
    <name evidence="3" type="primary">dgk-1</name>
    <name evidence="3" type="ORF">MCFN_02780</name>
</gene>
<keyword evidence="3" id="KW-0418">Kinase</keyword>
<sequence length="222" mass="26037">MLIGISGMIGSGKSVLSQKLLNYFHNSVLLKEFDEKDPVFNQFLSWLYQGTQNLSMSFQAYVIESHSFNLSQILADFHRKGHKHSQCHIFLDRFSIEHYIFAQVNLADKPKYLQAYKEMFTEIFTSELIPDLAIYLDINFDTFKKRLFARGREVEIANYAQNQKYFAKLLAVYKDTFIKLANHFKMNYIIIDANQLSEDEVFQKVKDIITNYDFSSCERANN</sequence>
<name>A0A059XMD2_9BACT</name>
<dbReference type="InterPro" id="IPR027417">
    <property type="entry name" value="P-loop_NTPase"/>
</dbReference>
<dbReference type="Pfam" id="PF01712">
    <property type="entry name" value="dNK"/>
    <property type="match status" value="1"/>
</dbReference>